<dbReference type="InParanoid" id="G4MZJ5"/>
<dbReference type="HOGENOM" id="CLU_2923093_0_0_1"/>
<dbReference type="EMBL" id="CM001232">
    <property type="protein sequence ID" value="EHA54554.1"/>
    <property type="molecule type" value="Genomic_DNA"/>
</dbReference>
<accession>G4MZJ5</accession>
<dbReference type="RefSeq" id="XP_003714361.1">
    <property type="nucleotide sequence ID" value="XM_003714313.1"/>
</dbReference>
<dbReference type="VEuPathDB" id="FungiDB:MGG_15692"/>
<name>G4MZJ5_PYRO7</name>
<evidence type="ECO:0000313" key="2">
    <source>
        <dbReference type="Proteomes" id="UP000009058"/>
    </source>
</evidence>
<evidence type="ECO:0000313" key="1">
    <source>
        <dbReference type="EMBL" id="EHA54554.1"/>
    </source>
</evidence>
<dbReference type="OrthoDB" id="10414745at2759"/>
<dbReference type="Proteomes" id="UP000009058">
    <property type="component" value="Chromosome 2"/>
</dbReference>
<gene>
    <name evidence="1" type="ORF">MGG_15692</name>
</gene>
<dbReference type="AlphaFoldDB" id="G4MZJ5"/>
<reference key="2">
    <citation type="submission" date="2011-05" db="EMBL/GenBank/DDBJ databases">
        <title>The Genome Sequence of Magnaporthe oryzae 70-15.</title>
        <authorList>
            <consortium name="The Broad Institute Genome Sequencing Platform"/>
            <person name="Ma L.-J."/>
            <person name="Dead R."/>
            <person name="Young S.K."/>
            <person name="Zeng Q."/>
            <person name="Gargeya S."/>
            <person name="Fitzgerald M."/>
            <person name="Haas B."/>
            <person name="Abouelleil A."/>
            <person name="Alvarado L."/>
            <person name="Arachchi H.M."/>
            <person name="Berlin A."/>
            <person name="Brown A."/>
            <person name="Chapman S.B."/>
            <person name="Chen Z."/>
            <person name="Dunbar C."/>
            <person name="Freedman E."/>
            <person name="Gearin G."/>
            <person name="Gellesch M."/>
            <person name="Goldberg J."/>
            <person name="Griggs A."/>
            <person name="Gujja S."/>
            <person name="Heiman D."/>
            <person name="Howarth C."/>
            <person name="Larson L."/>
            <person name="Lui A."/>
            <person name="MacDonald P.J.P."/>
            <person name="Mehta T."/>
            <person name="Montmayeur A."/>
            <person name="Murphy C."/>
            <person name="Neiman D."/>
            <person name="Pearson M."/>
            <person name="Priest M."/>
            <person name="Roberts A."/>
            <person name="Saif S."/>
            <person name="Shea T."/>
            <person name="Shenoy N."/>
            <person name="Sisk P."/>
            <person name="Stolte C."/>
            <person name="Sykes S."/>
            <person name="Yandava C."/>
            <person name="Wortman J."/>
            <person name="Nusbaum C."/>
            <person name="Birren B."/>
        </authorList>
    </citation>
    <scope>NUCLEOTIDE SEQUENCE</scope>
    <source>
        <strain>70-15</strain>
    </source>
</reference>
<organism evidence="1 2">
    <name type="scientific">Pyricularia oryzae (strain 70-15 / ATCC MYA-4617 / FGSC 8958)</name>
    <name type="common">Rice blast fungus</name>
    <name type="synonym">Magnaporthe oryzae</name>
    <dbReference type="NCBI Taxonomy" id="242507"/>
    <lineage>
        <taxon>Eukaryota</taxon>
        <taxon>Fungi</taxon>
        <taxon>Dikarya</taxon>
        <taxon>Ascomycota</taxon>
        <taxon>Pezizomycotina</taxon>
        <taxon>Sordariomycetes</taxon>
        <taxon>Sordariomycetidae</taxon>
        <taxon>Magnaporthales</taxon>
        <taxon>Pyriculariaceae</taxon>
        <taxon>Pyricularia</taxon>
    </lineage>
</organism>
<proteinExistence type="predicted"/>
<sequence>MVLVAVGERQPECRHYIPVVHRQVVAQFWLPPVTTFEGTLDNHPAQVGHSFALSERLLEIC</sequence>
<reference evidence="1 2" key="1">
    <citation type="journal article" date="2005" name="Nature">
        <title>The genome sequence of the rice blast fungus Magnaporthe grisea.</title>
        <authorList>
            <person name="Dean R.A."/>
            <person name="Talbot N.J."/>
            <person name="Ebbole D.J."/>
            <person name="Farman M.L."/>
            <person name="Mitchell T.K."/>
            <person name="Orbach M.J."/>
            <person name="Thon M."/>
            <person name="Kulkarni R."/>
            <person name="Xu J.R."/>
            <person name="Pan H."/>
            <person name="Read N.D."/>
            <person name="Lee Y.H."/>
            <person name="Carbone I."/>
            <person name="Brown D."/>
            <person name="Oh Y.Y."/>
            <person name="Donofrio N."/>
            <person name="Jeong J.S."/>
            <person name="Soanes D.M."/>
            <person name="Djonovic S."/>
            <person name="Kolomiets E."/>
            <person name="Rehmeyer C."/>
            <person name="Li W."/>
            <person name="Harding M."/>
            <person name="Kim S."/>
            <person name="Lebrun M.H."/>
            <person name="Bohnert H."/>
            <person name="Coughlan S."/>
            <person name="Butler J."/>
            <person name="Calvo S."/>
            <person name="Ma L.J."/>
            <person name="Nicol R."/>
            <person name="Purcell S."/>
            <person name="Nusbaum C."/>
            <person name="Galagan J.E."/>
            <person name="Birren B.W."/>
        </authorList>
    </citation>
    <scope>NUCLEOTIDE SEQUENCE [LARGE SCALE GENOMIC DNA]</scope>
    <source>
        <strain evidence="2">70-15 / ATCC MYA-4617 / FGSC 8958</strain>
    </source>
</reference>
<protein>
    <submittedName>
        <fullName evidence="1">Uncharacterized protein</fullName>
    </submittedName>
</protein>
<dbReference type="GeneID" id="12984645"/>
<keyword evidence="2" id="KW-1185">Reference proteome</keyword>
<dbReference type="KEGG" id="mgr:MGG_15692"/>